<gene>
    <name evidence="3" type="ORF">EPUL_005056</name>
</gene>
<dbReference type="OrthoDB" id="5366038at2759"/>
<name>A0A2S4PKT6_9PEZI</name>
<evidence type="ECO:0000259" key="2">
    <source>
        <dbReference type="Pfam" id="PF14214"/>
    </source>
</evidence>
<dbReference type="PANTHER" id="PTHR45786">
    <property type="entry name" value="DNA BINDING PROTEIN-LIKE"/>
    <property type="match status" value="1"/>
</dbReference>
<dbReference type="AlphaFoldDB" id="A0A2S4PKT6"/>
<dbReference type="PANTHER" id="PTHR45786:SF74">
    <property type="entry name" value="ATP-DEPENDENT DNA HELICASE"/>
    <property type="match status" value="1"/>
</dbReference>
<accession>A0A2S4PKT6</accession>
<dbReference type="Pfam" id="PF14214">
    <property type="entry name" value="Helitron_like_N"/>
    <property type="match status" value="1"/>
</dbReference>
<proteinExistence type="predicted"/>
<feature type="region of interest" description="Disordered" evidence="1">
    <location>
        <begin position="165"/>
        <end position="189"/>
    </location>
</feature>
<feature type="domain" description="Helitron helicase-like" evidence="2">
    <location>
        <begin position="591"/>
        <end position="673"/>
    </location>
</feature>
<reference evidence="3 4" key="1">
    <citation type="submission" date="2017-10" db="EMBL/GenBank/DDBJ databases">
        <title>Development of genomic resources for the powdery mildew, Erysiphe pulchra.</title>
        <authorList>
            <person name="Wadl P.A."/>
            <person name="Mack B.M."/>
            <person name="Moore G."/>
            <person name="Beltz S.B."/>
        </authorList>
    </citation>
    <scope>NUCLEOTIDE SEQUENCE [LARGE SCALE GENOMIC DNA]</scope>
    <source>
        <strain evidence="3">Cflorida</strain>
    </source>
</reference>
<feature type="compositionally biased region" description="Gly residues" evidence="1">
    <location>
        <begin position="165"/>
        <end position="181"/>
    </location>
</feature>
<keyword evidence="4" id="KW-1185">Reference proteome</keyword>
<feature type="non-terminal residue" evidence="3">
    <location>
        <position position="673"/>
    </location>
</feature>
<protein>
    <recommendedName>
        <fullName evidence="2">Helitron helicase-like domain-containing protein</fullName>
    </recommendedName>
</protein>
<dbReference type="InterPro" id="IPR025476">
    <property type="entry name" value="Helitron_helicase-like"/>
</dbReference>
<organism evidence="3 4">
    <name type="scientific">Erysiphe pulchra</name>
    <dbReference type="NCBI Taxonomy" id="225359"/>
    <lineage>
        <taxon>Eukaryota</taxon>
        <taxon>Fungi</taxon>
        <taxon>Dikarya</taxon>
        <taxon>Ascomycota</taxon>
        <taxon>Pezizomycotina</taxon>
        <taxon>Leotiomycetes</taxon>
        <taxon>Erysiphales</taxon>
        <taxon>Erysiphaceae</taxon>
        <taxon>Erysiphe</taxon>
    </lineage>
</organism>
<dbReference type="STRING" id="225359.A0A2S4PKT6"/>
<comment type="caution">
    <text evidence="3">The sequence shown here is derived from an EMBL/GenBank/DDBJ whole genome shotgun (WGS) entry which is preliminary data.</text>
</comment>
<dbReference type="EMBL" id="PEDP01002533">
    <property type="protein sequence ID" value="POS82607.1"/>
    <property type="molecule type" value="Genomic_DNA"/>
</dbReference>
<evidence type="ECO:0000313" key="4">
    <source>
        <dbReference type="Proteomes" id="UP000237438"/>
    </source>
</evidence>
<evidence type="ECO:0000313" key="3">
    <source>
        <dbReference type="EMBL" id="POS82607.1"/>
    </source>
</evidence>
<evidence type="ECO:0000256" key="1">
    <source>
        <dbReference type="SAM" id="MobiDB-lite"/>
    </source>
</evidence>
<sequence length="673" mass="76297">MSERQTTLRCSTCKTNRPSALFVHPTRVAPYKTCSNCRSRKNFRRNPPLFQAQPVPEIPNLINESDIGADIGFPVLDEPRTAGPLIGEESLIGDDPVIYSSPRDYAEYQPLFERLRQLQLEDENPEDYTNQNNDETVQPFDAANEVDVEFDIGVGIFQSVDAGNGDAGNGDAGDGDAGNGDAGNENAGNEGQLYQAYDVASSKKTNQSIEQLAHLIDPGLGQLDEQTSLVPRRLPPWLAARGLNRAIPAGYISQFRNDMPVHDLGVRSSWCRFCGALHWPQERVHGSSIRSPRFQTCCREGQVVIARIPDPPEFLRRLWTSEEGFARRFRRQARQYNRAFAFTSFNFNPDQRLQERGIRGGIQSFSIHGEIFHRTGAISRPGVTPAYSQLYFLDPEQAIAQRTVRSNLDPMIVRELTSMINESNPFAQYYRSALESLQAVHAANLANQIGQVQRVILNPNYRLILEQGADRRRYNLPTAREVAVLIPDGSRSDTRDVVLFARNDDGALSERFEYIHRAHPAYLPLHYVLFYPFGNPGYRWEMRLSTPMQRVRGNQEEEEGEEAEDVPRGHISPRLFYRYHLFSRQDLPTTPIRFNPLIHGERLFQQICCDMFACVDDAVLNWHRQNQDTIRADLYAGVIDALRSDVANQSIGRPVILSASYHGGDRHMARCYQ</sequence>
<dbReference type="Proteomes" id="UP000237438">
    <property type="component" value="Unassembled WGS sequence"/>
</dbReference>